<keyword evidence="3 5" id="KW-0378">Hydrolase</keyword>
<gene>
    <name evidence="10" type="ORF">HMPREF9193_01249</name>
</gene>
<sequence>MYTKNIMHKKHVFAVKAVVVLLVSASFAVLLAGCPAGFIQTGKGGTSGVSGSTARPFGAEWISEQQERRDENEKVNKDYSIVKAARFVNGDSFAALNGSVESTLDLHDGYVYFLVKSAGDAAQFRDAVRKLDGILYAQPDYQYEAPQAMQSDDQPPYRTPKTISSAHSGSVKPLGTKDGDVNEDPKAALADWGLTVTHALEAFKEYDASDAKHPVLAAIVDSGVNGLHEDFYDAHGSIILYAKSSLHKGSSAEYNPLQIIPINDNWDDVGHGTHCAGTIAAVGNNGKGICGVSHANTKLITYRGLGKTGGSSYSVYSCLGDLAQIISELRKEPGSRNPALFAGLPAEVSAYPKLTQKTVPVNISLGGYSIHPYEVEMMNKALAAGVLPVIAMANDGKTVASYPAALQGVLAVGATSMDDTKAAFSNGGSWISVCAPGDSIYSCYNNGTNWSNTAAPELRKSYTWMSGTSMATPFVTGTLTYLLSIDPNISPYQIKTLLENTADKIDQLSPYGKYDVRGFSKWYGYGRVNVLKAAQAIKSGSVPAEGSRYSEKAVIITVKKGGIAQKKKTVWLYEKPNGICASVGITDENNGTIRFYGLRTNTEYEIGINDAGTYKTLAVSAPGYTDTSYDFNL</sequence>
<reference evidence="10 11" key="1">
    <citation type="submission" date="2013-08" db="EMBL/GenBank/DDBJ databases">
        <authorList>
            <person name="Weinstock G."/>
            <person name="Sodergren E."/>
            <person name="Wylie T."/>
            <person name="Fulton L."/>
            <person name="Fulton R."/>
            <person name="Fronick C."/>
            <person name="O'Laughlin M."/>
            <person name="Godfrey J."/>
            <person name="Miner T."/>
            <person name="Herter B."/>
            <person name="Appelbaum E."/>
            <person name="Cordes M."/>
            <person name="Lek S."/>
            <person name="Wollam A."/>
            <person name="Pepin K.H."/>
            <person name="Palsikar V.B."/>
            <person name="Mitreva M."/>
            <person name="Wilson R.K."/>
        </authorList>
    </citation>
    <scope>NUCLEOTIDE SEQUENCE [LARGE SCALE GENOMIC DNA]</scope>
    <source>
        <strain evidence="10 11">ATCC 700332</strain>
    </source>
</reference>
<dbReference type="Gene3D" id="3.40.50.200">
    <property type="entry name" value="Peptidase S8/S53 domain"/>
    <property type="match status" value="1"/>
</dbReference>
<feature type="active site" description="Charge relay system" evidence="5">
    <location>
        <position position="221"/>
    </location>
</feature>
<keyword evidence="4 5" id="KW-0720">Serine protease</keyword>
<comment type="similarity">
    <text evidence="1 5 6">Belongs to the peptidase S8 family.</text>
</comment>
<dbReference type="PROSITE" id="PS00136">
    <property type="entry name" value="SUBTILASE_ASP"/>
    <property type="match status" value="1"/>
</dbReference>
<keyword evidence="2 5" id="KW-0645">Protease</keyword>
<evidence type="ECO:0000256" key="4">
    <source>
        <dbReference type="ARBA" id="ARBA00022825"/>
    </source>
</evidence>
<feature type="chain" id="PRO_5046337431" evidence="8">
    <location>
        <begin position="33"/>
        <end position="633"/>
    </location>
</feature>
<evidence type="ECO:0000256" key="6">
    <source>
        <dbReference type="RuleBase" id="RU003355"/>
    </source>
</evidence>
<dbReference type="InterPro" id="IPR023828">
    <property type="entry name" value="Peptidase_S8_Ser-AS"/>
</dbReference>
<dbReference type="InterPro" id="IPR015500">
    <property type="entry name" value="Peptidase_S8_subtilisin-rel"/>
</dbReference>
<dbReference type="NCBIfam" id="NF033595">
    <property type="entry name" value="denti_PrtP"/>
    <property type="match status" value="1"/>
</dbReference>
<dbReference type="PROSITE" id="PS00138">
    <property type="entry name" value="SUBTILASE_SER"/>
    <property type="match status" value="1"/>
</dbReference>
<feature type="active site" description="Charge relay system" evidence="5">
    <location>
        <position position="469"/>
    </location>
</feature>
<dbReference type="InterPro" id="IPR036852">
    <property type="entry name" value="Peptidase_S8/S53_dom_sf"/>
</dbReference>
<dbReference type="InterPro" id="IPR022398">
    <property type="entry name" value="Peptidase_S8_His-AS"/>
</dbReference>
<dbReference type="PROSITE" id="PS51892">
    <property type="entry name" value="SUBTILASE"/>
    <property type="match status" value="1"/>
</dbReference>
<name>A0ABN0NYF2_TRELE</name>
<accession>A0ABN0NYF2</accession>
<dbReference type="Pfam" id="PF00082">
    <property type="entry name" value="Peptidase_S8"/>
    <property type="match status" value="1"/>
</dbReference>
<feature type="active site" description="Charge relay system" evidence="5">
    <location>
        <position position="271"/>
    </location>
</feature>
<dbReference type="PROSITE" id="PS51257">
    <property type="entry name" value="PROKAR_LIPOPROTEIN"/>
    <property type="match status" value="1"/>
</dbReference>
<dbReference type="InterPro" id="IPR050131">
    <property type="entry name" value="Peptidase_S8_subtilisin-like"/>
</dbReference>
<evidence type="ECO:0000313" key="11">
    <source>
        <dbReference type="Proteomes" id="UP000016649"/>
    </source>
</evidence>
<dbReference type="Proteomes" id="UP000016649">
    <property type="component" value="Unassembled WGS sequence"/>
</dbReference>
<dbReference type="PRINTS" id="PR00723">
    <property type="entry name" value="SUBTILISIN"/>
</dbReference>
<evidence type="ECO:0000256" key="1">
    <source>
        <dbReference type="ARBA" id="ARBA00011073"/>
    </source>
</evidence>
<comment type="caution">
    <text evidence="10">The sequence shown here is derived from an EMBL/GenBank/DDBJ whole genome shotgun (WGS) entry which is preliminary data.</text>
</comment>
<organism evidence="10 11">
    <name type="scientific">Treponema lecithinolyticum ATCC 700332</name>
    <dbReference type="NCBI Taxonomy" id="1321815"/>
    <lineage>
        <taxon>Bacteria</taxon>
        <taxon>Pseudomonadati</taxon>
        <taxon>Spirochaetota</taxon>
        <taxon>Spirochaetia</taxon>
        <taxon>Spirochaetales</taxon>
        <taxon>Treponemataceae</taxon>
        <taxon>Treponema</taxon>
    </lineage>
</organism>
<dbReference type="InterPro" id="IPR023827">
    <property type="entry name" value="Peptidase_S8_Asp-AS"/>
</dbReference>
<dbReference type="PROSITE" id="PS00137">
    <property type="entry name" value="SUBTILASE_HIS"/>
    <property type="match status" value="1"/>
</dbReference>
<evidence type="ECO:0000256" key="2">
    <source>
        <dbReference type="ARBA" id="ARBA00022670"/>
    </source>
</evidence>
<dbReference type="PANTHER" id="PTHR43806:SF11">
    <property type="entry name" value="CEREVISIN-RELATED"/>
    <property type="match status" value="1"/>
</dbReference>
<keyword evidence="11" id="KW-1185">Reference proteome</keyword>
<proteinExistence type="inferred from homology"/>
<dbReference type="PANTHER" id="PTHR43806">
    <property type="entry name" value="PEPTIDASE S8"/>
    <property type="match status" value="1"/>
</dbReference>
<dbReference type="InterPro" id="IPR000209">
    <property type="entry name" value="Peptidase_S8/S53_dom"/>
</dbReference>
<evidence type="ECO:0000313" key="10">
    <source>
        <dbReference type="EMBL" id="ERJ93027.1"/>
    </source>
</evidence>
<keyword evidence="8" id="KW-0732">Signal</keyword>
<evidence type="ECO:0000256" key="5">
    <source>
        <dbReference type="PROSITE-ProRule" id="PRU01240"/>
    </source>
</evidence>
<evidence type="ECO:0000256" key="7">
    <source>
        <dbReference type="SAM" id="MobiDB-lite"/>
    </source>
</evidence>
<dbReference type="SUPFAM" id="SSF52743">
    <property type="entry name" value="Subtilisin-like"/>
    <property type="match status" value="1"/>
</dbReference>
<protein>
    <submittedName>
        <fullName evidence="10">Peptidase, S8/S53 family</fullName>
    </submittedName>
</protein>
<feature type="domain" description="Peptidase S8/S53" evidence="9">
    <location>
        <begin position="216"/>
        <end position="526"/>
    </location>
</feature>
<evidence type="ECO:0000256" key="8">
    <source>
        <dbReference type="SAM" id="SignalP"/>
    </source>
</evidence>
<feature type="region of interest" description="Disordered" evidence="7">
    <location>
        <begin position="147"/>
        <end position="180"/>
    </location>
</feature>
<evidence type="ECO:0000259" key="9">
    <source>
        <dbReference type="Pfam" id="PF00082"/>
    </source>
</evidence>
<evidence type="ECO:0000256" key="3">
    <source>
        <dbReference type="ARBA" id="ARBA00022801"/>
    </source>
</evidence>
<dbReference type="EMBL" id="AWVH01000031">
    <property type="protein sequence ID" value="ERJ93027.1"/>
    <property type="molecule type" value="Genomic_DNA"/>
</dbReference>
<feature type="signal peptide" evidence="8">
    <location>
        <begin position="1"/>
        <end position="32"/>
    </location>
</feature>